<evidence type="ECO:0000256" key="10">
    <source>
        <dbReference type="ARBA" id="ARBA00062516"/>
    </source>
</evidence>
<dbReference type="EMBL" id="JH815847">
    <property type="protein sequence ID" value="EKC36692.1"/>
    <property type="molecule type" value="Genomic_DNA"/>
</dbReference>
<dbReference type="KEGG" id="crg:105333569"/>
<dbReference type="PANTHER" id="PTHR10252">
    <property type="entry name" value="HISTONE-LIKE TRANSCRIPTION FACTOR CCAAT-RELATED"/>
    <property type="match status" value="1"/>
</dbReference>
<evidence type="ECO:0000313" key="14">
    <source>
        <dbReference type="EMBL" id="EKC36692.1"/>
    </source>
</evidence>
<gene>
    <name evidence="14" type="ORF">CGI_10010325</name>
</gene>
<keyword evidence="16" id="KW-1185">Reference proteome</keyword>
<dbReference type="EnsemblMetazoa" id="G5417.3">
    <property type="protein sequence ID" value="G5417.3:cds"/>
    <property type="gene ID" value="G5417"/>
</dbReference>
<keyword evidence="2" id="KW-0597">Phosphoprotein</keyword>
<protein>
    <recommendedName>
        <fullName evidence="11">Chromatin accessibility complex protein 1</fullName>
    </recommendedName>
    <alternativeName>
        <fullName evidence="12">DNA polymerase epsilon subunit p15</fullName>
    </alternativeName>
</protein>
<keyword evidence="8" id="KW-0539">Nucleus</keyword>
<feature type="domain" description="Transcription factor CBF/NF-Y/archaeal histone" evidence="13">
    <location>
        <begin position="14"/>
        <end position="70"/>
    </location>
</feature>
<keyword evidence="3" id="KW-0808">Transferase</keyword>
<dbReference type="FunCoup" id="K1QIT6">
    <property type="interactions" value="1023"/>
</dbReference>
<evidence type="ECO:0000256" key="6">
    <source>
        <dbReference type="ARBA" id="ARBA00023054"/>
    </source>
</evidence>
<dbReference type="CDD" id="cd22924">
    <property type="entry name" value="HFD_CHRAC1-like"/>
    <property type="match status" value="1"/>
</dbReference>
<dbReference type="GO" id="GO:0003677">
    <property type="term" value="F:DNA binding"/>
    <property type="evidence" value="ECO:0007669"/>
    <property type="project" value="UniProtKB-KW"/>
</dbReference>
<comment type="function">
    <text evidence="9">Forms a complex with DNA polymerase epsilon subunit POLE3 and binds naked DNA, which is then incorporated into chromatin, aided by the nucleosome remodeling activity of ISWI/SNF2H and ACF1. Does not enhance nucleosome sliding activity of the ACF-5 ISWI chromatin remodeling complex.</text>
</comment>
<dbReference type="OrthoDB" id="1291358at2759"/>
<keyword evidence="6" id="KW-0175">Coiled coil</keyword>
<dbReference type="Pfam" id="PF00808">
    <property type="entry name" value="CBFD_NFYB_HMF"/>
    <property type="match status" value="1"/>
</dbReference>
<dbReference type="InterPro" id="IPR003958">
    <property type="entry name" value="CBFA_NFYB_domain"/>
</dbReference>
<evidence type="ECO:0000313" key="15">
    <source>
        <dbReference type="EnsemblMetazoa" id="G5417.1:cds"/>
    </source>
</evidence>
<dbReference type="GO" id="GO:0016779">
    <property type="term" value="F:nucleotidyltransferase activity"/>
    <property type="evidence" value="ECO:0007669"/>
    <property type="project" value="UniProtKB-KW"/>
</dbReference>
<dbReference type="AlphaFoldDB" id="K1QIT6"/>
<dbReference type="Proteomes" id="UP000005408">
    <property type="component" value="Unassembled WGS sequence"/>
</dbReference>
<evidence type="ECO:0000256" key="1">
    <source>
        <dbReference type="ARBA" id="ARBA00004123"/>
    </source>
</evidence>
<comment type="subunit">
    <text evidence="10">Heterodimer with POLE3; binds to DNA. Component of the CHRAC ISWI chromatin remodeling complex at least composed of SMARCA5/SNF2H, BAZ1A/ACF1, CHRAC1 and POLE3; the complex preferentially binds DNA through the CHRAC1-POLE3 heterodimer and possesses ATP-dependent nucleosome-remodeling activity. Within the complex, the heterodimer with POLE3 interacts with SMARCA5/SNF2H; the interaction is direct and enhances nucleosome sliding activity by the SMARCA5/SNF2H and BAZ1A/ACF1 interaction. Within the complex, the heterodimer with POLE3 interacts with BAZ1A/ACF1; the interactions are direct.</text>
</comment>
<dbReference type="GO" id="GO:0006261">
    <property type="term" value="P:DNA-templated DNA replication"/>
    <property type="evidence" value="ECO:0007669"/>
    <property type="project" value="TreeGrafter"/>
</dbReference>
<keyword evidence="7" id="KW-0238">DNA-binding</keyword>
<accession>K1QIT6</accession>
<dbReference type="OMA" id="FLEYKHI"/>
<dbReference type="GO" id="GO:0046982">
    <property type="term" value="F:protein heterodimerization activity"/>
    <property type="evidence" value="ECO:0007669"/>
    <property type="project" value="InterPro"/>
</dbReference>
<keyword evidence="4" id="KW-0548">Nucleotidyltransferase</keyword>
<dbReference type="EnsemblMetazoa" id="G5417.1">
    <property type="protein sequence ID" value="G5417.1:cds"/>
    <property type="gene ID" value="G5417"/>
</dbReference>
<evidence type="ECO:0000256" key="3">
    <source>
        <dbReference type="ARBA" id="ARBA00022679"/>
    </source>
</evidence>
<evidence type="ECO:0000256" key="5">
    <source>
        <dbReference type="ARBA" id="ARBA00022990"/>
    </source>
</evidence>
<evidence type="ECO:0000256" key="4">
    <source>
        <dbReference type="ARBA" id="ARBA00022695"/>
    </source>
</evidence>
<reference evidence="14" key="1">
    <citation type="journal article" date="2012" name="Nature">
        <title>The oyster genome reveals stress adaptation and complexity of shell formation.</title>
        <authorList>
            <person name="Zhang G."/>
            <person name="Fang X."/>
            <person name="Guo X."/>
            <person name="Li L."/>
            <person name="Luo R."/>
            <person name="Xu F."/>
            <person name="Yang P."/>
            <person name="Zhang L."/>
            <person name="Wang X."/>
            <person name="Qi H."/>
            <person name="Xiong Z."/>
            <person name="Que H."/>
            <person name="Xie Y."/>
            <person name="Holland P.W."/>
            <person name="Paps J."/>
            <person name="Zhu Y."/>
            <person name="Wu F."/>
            <person name="Chen Y."/>
            <person name="Wang J."/>
            <person name="Peng C."/>
            <person name="Meng J."/>
            <person name="Yang L."/>
            <person name="Liu J."/>
            <person name="Wen B."/>
            <person name="Zhang N."/>
            <person name="Huang Z."/>
            <person name="Zhu Q."/>
            <person name="Feng Y."/>
            <person name="Mount A."/>
            <person name="Hedgecock D."/>
            <person name="Xu Z."/>
            <person name="Liu Y."/>
            <person name="Domazet-Loso T."/>
            <person name="Du Y."/>
            <person name="Sun X."/>
            <person name="Zhang S."/>
            <person name="Liu B."/>
            <person name="Cheng P."/>
            <person name="Jiang X."/>
            <person name="Li J."/>
            <person name="Fan D."/>
            <person name="Wang W."/>
            <person name="Fu W."/>
            <person name="Wang T."/>
            <person name="Wang B."/>
            <person name="Zhang J."/>
            <person name="Peng Z."/>
            <person name="Li Y."/>
            <person name="Li N."/>
            <person name="Wang J."/>
            <person name="Chen M."/>
            <person name="He Y."/>
            <person name="Tan F."/>
            <person name="Song X."/>
            <person name="Zheng Q."/>
            <person name="Huang R."/>
            <person name="Yang H."/>
            <person name="Du X."/>
            <person name="Chen L."/>
            <person name="Yang M."/>
            <person name="Gaffney P.M."/>
            <person name="Wang S."/>
            <person name="Luo L."/>
            <person name="She Z."/>
            <person name="Ming Y."/>
            <person name="Huang W."/>
            <person name="Zhang S."/>
            <person name="Huang B."/>
            <person name="Zhang Y."/>
            <person name="Qu T."/>
            <person name="Ni P."/>
            <person name="Miao G."/>
            <person name="Wang J."/>
            <person name="Wang Q."/>
            <person name="Steinberg C.E."/>
            <person name="Wang H."/>
            <person name="Li N."/>
            <person name="Qian L."/>
            <person name="Zhang G."/>
            <person name="Li Y."/>
            <person name="Yang H."/>
            <person name="Liu X."/>
            <person name="Wang J."/>
            <person name="Yin Y."/>
            <person name="Wang J."/>
        </authorList>
    </citation>
    <scope>NUCLEOTIDE SEQUENCE [LARGE SCALE GENOMIC DNA]</scope>
    <source>
        <strain evidence="14">05x7-T-G4-1.051#20</strain>
    </source>
</reference>
<evidence type="ECO:0000256" key="12">
    <source>
        <dbReference type="ARBA" id="ARBA00083235"/>
    </source>
</evidence>
<dbReference type="PANTHER" id="PTHR10252:SF54">
    <property type="entry name" value="CHROMATIN ACCESSIBILITY COMPLEX PROTEIN 1"/>
    <property type="match status" value="1"/>
</dbReference>
<name>K1QIT6_MAGGI</name>
<organism evidence="14">
    <name type="scientific">Magallana gigas</name>
    <name type="common">Pacific oyster</name>
    <name type="synonym">Crassostrea gigas</name>
    <dbReference type="NCBI Taxonomy" id="29159"/>
    <lineage>
        <taxon>Eukaryota</taxon>
        <taxon>Metazoa</taxon>
        <taxon>Spiralia</taxon>
        <taxon>Lophotrochozoa</taxon>
        <taxon>Mollusca</taxon>
        <taxon>Bivalvia</taxon>
        <taxon>Autobranchia</taxon>
        <taxon>Pteriomorphia</taxon>
        <taxon>Ostreida</taxon>
        <taxon>Ostreoidea</taxon>
        <taxon>Ostreidae</taxon>
        <taxon>Magallana</taxon>
    </lineage>
</organism>
<reference evidence="15" key="2">
    <citation type="submission" date="2022-08" db="UniProtKB">
        <authorList>
            <consortium name="EnsemblMetazoa"/>
        </authorList>
    </citation>
    <scope>IDENTIFICATION</scope>
    <source>
        <strain evidence="15">05x7-T-G4-1.051#20</strain>
    </source>
</reference>
<evidence type="ECO:0000256" key="9">
    <source>
        <dbReference type="ARBA" id="ARBA00059032"/>
    </source>
</evidence>
<dbReference type="SUPFAM" id="SSF47113">
    <property type="entry name" value="Histone-fold"/>
    <property type="match status" value="1"/>
</dbReference>
<evidence type="ECO:0000256" key="7">
    <source>
        <dbReference type="ARBA" id="ARBA00023125"/>
    </source>
</evidence>
<dbReference type="GO" id="GO:0008623">
    <property type="term" value="C:CHRAC"/>
    <property type="evidence" value="ECO:0007669"/>
    <property type="project" value="TreeGrafter"/>
</dbReference>
<keyword evidence="5" id="KW-0007">Acetylation</keyword>
<dbReference type="GO" id="GO:0006338">
    <property type="term" value="P:chromatin remodeling"/>
    <property type="evidence" value="ECO:0007669"/>
    <property type="project" value="TreeGrafter"/>
</dbReference>
<dbReference type="FunFam" id="1.10.20.10:FF:000048">
    <property type="entry name" value="Chromatin accessibility complex subunit 1"/>
    <property type="match status" value="1"/>
</dbReference>
<evidence type="ECO:0000256" key="8">
    <source>
        <dbReference type="ARBA" id="ARBA00023242"/>
    </source>
</evidence>
<dbReference type="InterPro" id="IPR009072">
    <property type="entry name" value="Histone-fold"/>
</dbReference>
<dbReference type="HOGENOM" id="CLU_045277_11_3_1"/>
<proteinExistence type="predicted"/>
<evidence type="ECO:0000256" key="2">
    <source>
        <dbReference type="ARBA" id="ARBA00022553"/>
    </source>
</evidence>
<evidence type="ECO:0000256" key="11">
    <source>
        <dbReference type="ARBA" id="ARBA00071805"/>
    </source>
</evidence>
<sequence>MAEKQTEKDGQCVLPLSRIRTIMKSSPDVGSISHEALFLTGKATEMFVKNLATISREKSKDKMNVNYKDLAEVVNSDDVLQFLQDIIPRKIKAREYLEKLEDEDEDSS</sequence>
<dbReference type="Gene3D" id="1.10.20.10">
    <property type="entry name" value="Histone, subunit A"/>
    <property type="match status" value="1"/>
</dbReference>
<comment type="subcellular location">
    <subcellularLocation>
        <location evidence="1">Nucleus</location>
    </subcellularLocation>
</comment>
<evidence type="ECO:0000259" key="13">
    <source>
        <dbReference type="Pfam" id="PF00808"/>
    </source>
</evidence>
<dbReference type="InterPro" id="IPR050568">
    <property type="entry name" value="Transcr_DNA_Rep_Reg"/>
</dbReference>
<evidence type="ECO:0000313" key="16">
    <source>
        <dbReference type="Proteomes" id="UP000005408"/>
    </source>
</evidence>